<evidence type="ECO:0000313" key="2">
    <source>
        <dbReference type="Proteomes" id="UP000232412"/>
    </source>
</evidence>
<dbReference type="EMBL" id="FRFC01000003">
    <property type="protein sequence ID" value="SHO43528.1"/>
    <property type="molecule type" value="Genomic_DNA"/>
</dbReference>
<protein>
    <submittedName>
        <fullName evidence="1">Uncharacterized protein</fullName>
    </submittedName>
</protein>
<reference evidence="2" key="1">
    <citation type="submission" date="2016-12" db="EMBL/GenBank/DDBJ databases">
        <authorList>
            <person name="Herbold C."/>
        </authorList>
    </citation>
    <scope>NUCLEOTIDE SEQUENCE [LARGE SCALE GENOMIC DNA]</scope>
</reference>
<proteinExistence type="predicted"/>
<gene>
    <name evidence="1" type="ORF">NSIN_20089</name>
</gene>
<keyword evidence="2" id="KW-1185">Reference proteome</keyword>
<accession>A0A2H1EFR8</accession>
<organism evidence="1 2">
    <name type="scientific">Nitrosotalea sinensis</name>
    <dbReference type="NCBI Taxonomy" id="1499975"/>
    <lineage>
        <taxon>Archaea</taxon>
        <taxon>Nitrososphaerota</taxon>
        <taxon>Nitrososphaeria</taxon>
        <taxon>Nitrosotaleales</taxon>
        <taxon>Nitrosotaleaceae</taxon>
        <taxon>Nitrosotalea</taxon>
    </lineage>
</organism>
<name>A0A2H1EFR8_9ARCH</name>
<dbReference type="InterPro" id="IPR036388">
    <property type="entry name" value="WH-like_DNA-bd_sf"/>
</dbReference>
<sequence>MICSSVNELTGSITLARKRIRIDLEDSDGAKYNFSLEGNVTREKMLKIFELMDLMNIEEQGDAAQLDSIGAKIWNLVDKHYPIGKFTSSMILEKYEDEYGEPIKLSVISTYLSRFANKGKVAREKNGKEWAYQVLKITQREKNST</sequence>
<dbReference type="AlphaFoldDB" id="A0A2H1EFR8"/>
<dbReference type="Gene3D" id="1.10.10.10">
    <property type="entry name" value="Winged helix-like DNA-binding domain superfamily/Winged helix DNA-binding domain"/>
    <property type="match status" value="1"/>
</dbReference>
<evidence type="ECO:0000313" key="1">
    <source>
        <dbReference type="EMBL" id="SHO43528.1"/>
    </source>
</evidence>
<dbReference type="Proteomes" id="UP000232412">
    <property type="component" value="Unassembled WGS sequence"/>
</dbReference>